<sequence>MGRVRTKTVKKASRQIVENYYSRLTLDFATNKRLVDEIAVIQSKRLRNKISGFTTHLMKRIQRGPVRGISLKLQEEERERRLDFIPDESAVATDHIEVDRDTMDMLKSLGMAQLPGVVVSSQPVGAGGSGGYKGRR</sequence>
<accession>A0A830HMC1</accession>
<dbReference type="Proteomes" id="UP000660262">
    <property type="component" value="Unassembled WGS sequence"/>
</dbReference>
<dbReference type="GO" id="GO:0005829">
    <property type="term" value="C:cytosol"/>
    <property type="evidence" value="ECO:0007669"/>
    <property type="project" value="UniProtKB-ARBA"/>
</dbReference>
<reference evidence="4" key="1">
    <citation type="submission" date="2020-10" db="EMBL/GenBank/DDBJ databases">
        <title>Unveiling of a novel bifunctional photoreceptor, Dualchrome1, isolated from a cosmopolitan green alga.</title>
        <authorList>
            <person name="Suzuki S."/>
            <person name="Kawachi M."/>
        </authorList>
    </citation>
    <scope>NUCLEOTIDE SEQUENCE</scope>
    <source>
        <strain evidence="4">NIES 2893</strain>
    </source>
</reference>
<dbReference type="HAMAP" id="MF_00511">
    <property type="entry name" value="Ribosomal_eS17"/>
    <property type="match status" value="1"/>
</dbReference>
<dbReference type="PANTHER" id="PTHR10732">
    <property type="entry name" value="40S RIBOSOMAL PROTEIN S17"/>
    <property type="match status" value="1"/>
</dbReference>
<proteinExistence type="inferred from homology"/>
<keyword evidence="5" id="KW-1185">Reference proteome</keyword>
<dbReference type="PROSITE" id="PS00712">
    <property type="entry name" value="RIBOSOMAL_S17E"/>
    <property type="match status" value="1"/>
</dbReference>
<keyword evidence="2 4" id="KW-0689">Ribosomal protein</keyword>
<dbReference type="GO" id="GO:0005840">
    <property type="term" value="C:ribosome"/>
    <property type="evidence" value="ECO:0007669"/>
    <property type="project" value="UniProtKB-KW"/>
</dbReference>
<dbReference type="Pfam" id="PF00833">
    <property type="entry name" value="Ribosomal_S17e"/>
    <property type="match status" value="1"/>
</dbReference>
<dbReference type="InterPro" id="IPR001210">
    <property type="entry name" value="Ribosomal_eS17"/>
</dbReference>
<dbReference type="GO" id="GO:0006412">
    <property type="term" value="P:translation"/>
    <property type="evidence" value="ECO:0007669"/>
    <property type="project" value="InterPro"/>
</dbReference>
<evidence type="ECO:0000256" key="1">
    <source>
        <dbReference type="ARBA" id="ARBA00010444"/>
    </source>
</evidence>
<name>A0A830HMC1_9CHLO</name>
<dbReference type="GO" id="GO:0003735">
    <property type="term" value="F:structural constituent of ribosome"/>
    <property type="evidence" value="ECO:0007669"/>
    <property type="project" value="InterPro"/>
</dbReference>
<dbReference type="InterPro" id="IPR036401">
    <property type="entry name" value="Ribosomal_eS17_sf"/>
</dbReference>
<keyword evidence="3" id="KW-0687">Ribonucleoprotein</keyword>
<evidence type="ECO:0000313" key="5">
    <source>
        <dbReference type="Proteomes" id="UP000660262"/>
    </source>
</evidence>
<dbReference type="InterPro" id="IPR018273">
    <property type="entry name" value="Ribosomal_eS17_CS"/>
</dbReference>
<dbReference type="FunFam" id="1.10.60.20:FF:000001">
    <property type="entry name" value="40S ribosomal protein S17"/>
    <property type="match status" value="1"/>
</dbReference>
<evidence type="ECO:0000313" key="4">
    <source>
        <dbReference type="EMBL" id="GHP08566.1"/>
    </source>
</evidence>
<dbReference type="OrthoDB" id="1727351at2759"/>
<organism evidence="4 5">
    <name type="scientific">Pycnococcus provasolii</name>
    <dbReference type="NCBI Taxonomy" id="41880"/>
    <lineage>
        <taxon>Eukaryota</taxon>
        <taxon>Viridiplantae</taxon>
        <taxon>Chlorophyta</taxon>
        <taxon>Pseudoscourfieldiophyceae</taxon>
        <taxon>Pseudoscourfieldiales</taxon>
        <taxon>Pycnococcaceae</taxon>
        <taxon>Pycnococcus</taxon>
    </lineage>
</organism>
<dbReference type="GO" id="GO:1990904">
    <property type="term" value="C:ribonucleoprotein complex"/>
    <property type="evidence" value="ECO:0007669"/>
    <property type="project" value="UniProtKB-KW"/>
</dbReference>
<evidence type="ECO:0000256" key="2">
    <source>
        <dbReference type="ARBA" id="ARBA00022980"/>
    </source>
</evidence>
<comment type="caution">
    <text evidence="4">The sequence shown here is derived from an EMBL/GenBank/DDBJ whole genome shotgun (WGS) entry which is preliminary data.</text>
</comment>
<dbReference type="AlphaFoldDB" id="A0A830HMC1"/>
<evidence type="ECO:0000256" key="3">
    <source>
        <dbReference type="ARBA" id="ARBA00023274"/>
    </source>
</evidence>
<comment type="similarity">
    <text evidence="1">Belongs to the eukaryotic ribosomal protein eS17 family.</text>
</comment>
<dbReference type="PANTHER" id="PTHR10732:SF0">
    <property type="entry name" value="40S RIBOSOMAL PROTEIN S17"/>
    <property type="match status" value="1"/>
</dbReference>
<dbReference type="EMBL" id="BNJQ01000021">
    <property type="protein sequence ID" value="GHP08566.1"/>
    <property type="molecule type" value="Genomic_DNA"/>
</dbReference>
<dbReference type="SUPFAM" id="SSF116820">
    <property type="entry name" value="Rps17e-like"/>
    <property type="match status" value="1"/>
</dbReference>
<gene>
    <name evidence="4" type="ORF">PPROV_000730300</name>
</gene>
<dbReference type="Gene3D" id="1.10.60.20">
    <property type="entry name" value="Ribosomal protein S17e-like"/>
    <property type="match status" value="1"/>
</dbReference>
<protein>
    <submittedName>
        <fullName evidence="4">40S ribosomal protein S17</fullName>
    </submittedName>
</protein>